<reference evidence="2" key="1">
    <citation type="submission" date="2025-08" db="UniProtKB">
        <authorList>
            <consortium name="Ensembl"/>
        </authorList>
    </citation>
    <scope>IDENTIFICATION</scope>
</reference>
<dbReference type="AlphaFoldDB" id="A0A8C2J5F7"/>
<dbReference type="GO" id="GO:0005737">
    <property type="term" value="C:cytoplasm"/>
    <property type="evidence" value="ECO:0007669"/>
    <property type="project" value="TreeGrafter"/>
</dbReference>
<dbReference type="PANTHER" id="PTHR44500:SF1">
    <property type="entry name" value="DNAJ HOMOLOG SUBFAMILY C MEMBER 12"/>
    <property type="match status" value="1"/>
</dbReference>
<evidence type="ECO:0000256" key="1">
    <source>
        <dbReference type="ARBA" id="ARBA00023186"/>
    </source>
</evidence>
<name>A0A8C2J5F7_CYPCA</name>
<accession>A0A8C2J5F7</accession>
<organism evidence="2 3">
    <name type="scientific">Cyprinus carpio</name>
    <name type="common">Common carp</name>
    <dbReference type="NCBI Taxonomy" id="7962"/>
    <lineage>
        <taxon>Eukaryota</taxon>
        <taxon>Metazoa</taxon>
        <taxon>Chordata</taxon>
        <taxon>Craniata</taxon>
        <taxon>Vertebrata</taxon>
        <taxon>Euteleostomi</taxon>
        <taxon>Actinopterygii</taxon>
        <taxon>Neopterygii</taxon>
        <taxon>Teleostei</taxon>
        <taxon>Ostariophysi</taxon>
        <taxon>Cypriniformes</taxon>
        <taxon>Cyprinidae</taxon>
        <taxon>Cyprininae</taxon>
        <taxon>Cyprinus</taxon>
    </lineage>
</organism>
<evidence type="ECO:0000313" key="3">
    <source>
        <dbReference type="Proteomes" id="UP000694701"/>
    </source>
</evidence>
<evidence type="ECO:0000313" key="2">
    <source>
        <dbReference type="Ensembl" id="ENSCCRP00020090332.1"/>
    </source>
</evidence>
<sequence length="84" mass="10026">HESILSCRREDLEDYCGLLSCDELSTQIVRELKVRALACHPDKHRQNPQAGTNTIIHIHHDYHIHFDFHYIFVQKHSHPRRQSF</sequence>
<dbReference type="InterPro" id="IPR029827">
    <property type="entry name" value="JDP1-like"/>
</dbReference>
<dbReference type="Proteomes" id="UP000694701">
    <property type="component" value="Unplaced"/>
</dbReference>
<evidence type="ECO:0008006" key="4">
    <source>
        <dbReference type="Google" id="ProtNLM"/>
    </source>
</evidence>
<dbReference type="Ensembl" id="ENSCCRT00020098730.1">
    <property type="protein sequence ID" value="ENSCCRP00020090332.1"/>
    <property type="gene ID" value="ENSCCRG00020041402.1"/>
</dbReference>
<dbReference type="PANTHER" id="PTHR44500">
    <property type="entry name" value="DNAJ HOMOLOG SUBFAMILY C MEMBER 12"/>
    <property type="match status" value="1"/>
</dbReference>
<proteinExistence type="predicted"/>
<keyword evidence="1" id="KW-0143">Chaperone</keyword>
<protein>
    <recommendedName>
        <fullName evidence="4">J domain-containing protein</fullName>
    </recommendedName>
</protein>